<dbReference type="OrthoDB" id="1667110at2759"/>
<evidence type="ECO:0000313" key="6">
    <source>
        <dbReference type="EMBL" id="KAF9614108.1"/>
    </source>
</evidence>
<evidence type="ECO:0000256" key="3">
    <source>
        <dbReference type="ARBA" id="ARBA00022723"/>
    </source>
</evidence>
<dbReference type="Proteomes" id="UP000631114">
    <property type="component" value="Unassembled WGS sequence"/>
</dbReference>
<evidence type="ECO:0000256" key="1">
    <source>
        <dbReference type="ARBA" id="ARBA00004123"/>
    </source>
</evidence>
<dbReference type="GO" id="GO:0000785">
    <property type="term" value="C:chromatin"/>
    <property type="evidence" value="ECO:0007669"/>
    <property type="project" value="TreeGrafter"/>
</dbReference>
<evidence type="ECO:0000256" key="2">
    <source>
        <dbReference type="ARBA" id="ARBA00006801"/>
    </source>
</evidence>
<feature type="non-terminal residue" evidence="6">
    <location>
        <position position="1"/>
    </location>
</feature>
<evidence type="ECO:0000313" key="7">
    <source>
        <dbReference type="Proteomes" id="UP000631114"/>
    </source>
</evidence>
<dbReference type="GO" id="GO:0003712">
    <property type="term" value="F:transcription coregulator activity"/>
    <property type="evidence" value="ECO:0007669"/>
    <property type="project" value="TreeGrafter"/>
</dbReference>
<comment type="similarity">
    <text evidence="2">Belongs to the JARID1 histone demethylase family.</text>
</comment>
<evidence type="ECO:0000259" key="5">
    <source>
        <dbReference type="Pfam" id="PF02373"/>
    </source>
</evidence>
<dbReference type="SUPFAM" id="SSF51197">
    <property type="entry name" value="Clavaminate synthase-like"/>
    <property type="match status" value="1"/>
</dbReference>
<comment type="subcellular location">
    <subcellularLocation>
        <location evidence="1">Nucleus</location>
    </subcellularLocation>
</comment>
<proteinExistence type="inferred from homology"/>
<dbReference type="GO" id="GO:0046872">
    <property type="term" value="F:metal ion binding"/>
    <property type="evidence" value="ECO:0007669"/>
    <property type="project" value="UniProtKB-KW"/>
</dbReference>
<dbReference type="PANTHER" id="PTHR12549">
    <property type="entry name" value="JMJC DOMAIN-CONTAINING HISTONE DEMETHYLATION PROTEIN"/>
    <property type="match status" value="1"/>
</dbReference>
<dbReference type="InterPro" id="IPR045109">
    <property type="entry name" value="LSDs-like"/>
</dbReference>
<accession>A0A835LZJ7</accession>
<dbReference type="Gene3D" id="2.60.120.650">
    <property type="entry name" value="Cupin"/>
    <property type="match status" value="1"/>
</dbReference>
<dbReference type="GO" id="GO:0031490">
    <property type="term" value="F:chromatin DNA binding"/>
    <property type="evidence" value="ECO:0007669"/>
    <property type="project" value="TreeGrafter"/>
</dbReference>
<feature type="domain" description="JmjC" evidence="5">
    <location>
        <begin position="3"/>
        <end position="50"/>
    </location>
</feature>
<dbReference type="GO" id="GO:0032454">
    <property type="term" value="F:histone H3K9 demethylase activity"/>
    <property type="evidence" value="ECO:0007669"/>
    <property type="project" value="InterPro"/>
</dbReference>
<comment type="caution">
    <text evidence="6">The sequence shown here is derived from an EMBL/GenBank/DDBJ whole genome shotgun (WGS) entry which is preliminary data.</text>
</comment>
<protein>
    <recommendedName>
        <fullName evidence="5">JmjC domain-containing protein</fullName>
    </recommendedName>
</protein>
<dbReference type="Pfam" id="PF02373">
    <property type="entry name" value="JmjC"/>
    <property type="match status" value="1"/>
</dbReference>
<organism evidence="6 7">
    <name type="scientific">Coptis chinensis</name>
    <dbReference type="NCBI Taxonomy" id="261450"/>
    <lineage>
        <taxon>Eukaryota</taxon>
        <taxon>Viridiplantae</taxon>
        <taxon>Streptophyta</taxon>
        <taxon>Embryophyta</taxon>
        <taxon>Tracheophyta</taxon>
        <taxon>Spermatophyta</taxon>
        <taxon>Magnoliopsida</taxon>
        <taxon>Ranunculales</taxon>
        <taxon>Ranunculaceae</taxon>
        <taxon>Coptidoideae</taxon>
        <taxon>Coptis</taxon>
    </lineage>
</organism>
<name>A0A835LZJ7_9MAGN</name>
<dbReference type="EMBL" id="JADFTS010000003">
    <property type="protein sequence ID" value="KAF9614108.1"/>
    <property type="molecule type" value="Genomic_DNA"/>
</dbReference>
<dbReference type="GO" id="GO:0006357">
    <property type="term" value="P:regulation of transcription by RNA polymerase II"/>
    <property type="evidence" value="ECO:0007669"/>
    <property type="project" value="TreeGrafter"/>
</dbReference>
<sequence length="52" mass="6256">VIHPIHDQSFFLDEKHKKQLENEFDVEPWTFEQYLGDAIFIPTGCPQQVRKR</sequence>
<reference evidence="6 7" key="1">
    <citation type="submission" date="2020-10" db="EMBL/GenBank/DDBJ databases">
        <title>The Coptis chinensis genome and diversification of protoberbering-type alkaloids.</title>
        <authorList>
            <person name="Wang B."/>
            <person name="Shu S."/>
            <person name="Song C."/>
            <person name="Liu Y."/>
        </authorList>
    </citation>
    <scope>NUCLEOTIDE SEQUENCE [LARGE SCALE GENOMIC DNA]</scope>
    <source>
        <strain evidence="6">HL-2020</strain>
        <tissue evidence="6">Leaf</tissue>
    </source>
</reference>
<gene>
    <name evidence="6" type="ORF">IFM89_015370</name>
</gene>
<dbReference type="InterPro" id="IPR003347">
    <property type="entry name" value="JmjC_dom"/>
</dbReference>
<keyword evidence="7" id="KW-1185">Reference proteome</keyword>
<dbReference type="AlphaFoldDB" id="A0A835LZJ7"/>
<dbReference type="PANTHER" id="PTHR12549:SF38">
    <property type="entry name" value="JMJC DOMAIN-CONTAINING HISTONE DEMETHYLASE 2, ISOFORM A"/>
    <property type="match status" value="1"/>
</dbReference>
<dbReference type="GO" id="GO:0000118">
    <property type="term" value="C:histone deacetylase complex"/>
    <property type="evidence" value="ECO:0007669"/>
    <property type="project" value="TreeGrafter"/>
</dbReference>
<evidence type="ECO:0000256" key="4">
    <source>
        <dbReference type="ARBA" id="ARBA00023242"/>
    </source>
</evidence>
<keyword evidence="4" id="KW-0539">Nucleus</keyword>
<keyword evidence="3" id="KW-0479">Metal-binding</keyword>